<dbReference type="GO" id="GO:0003097">
    <property type="term" value="P:renal water transport"/>
    <property type="evidence" value="ECO:0007669"/>
    <property type="project" value="Ensembl"/>
</dbReference>
<dbReference type="InterPro" id="IPR023271">
    <property type="entry name" value="Aquaporin-like"/>
</dbReference>
<keyword evidence="6 8" id="KW-0472">Membrane</keyword>
<evidence type="ECO:0000256" key="1">
    <source>
        <dbReference type="ARBA" id="ARBA00004141"/>
    </source>
</evidence>
<dbReference type="PRINTS" id="PR02018">
    <property type="entry name" value="AQUAPORIN6"/>
</dbReference>
<dbReference type="GO" id="GO:0042476">
    <property type="term" value="P:odontogenesis"/>
    <property type="evidence" value="ECO:0007669"/>
    <property type="project" value="Ensembl"/>
</dbReference>
<evidence type="ECO:0000256" key="6">
    <source>
        <dbReference type="ARBA" id="ARBA00023136"/>
    </source>
</evidence>
<evidence type="ECO:0000256" key="5">
    <source>
        <dbReference type="ARBA" id="ARBA00022989"/>
    </source>
</evidence>
<reference evidence="9" key="3">
    <citation type="submission" date="2025-09" db="UniProtKB">
        <authorList>
            <consortium name="Ensembl"/>
        </authorList>
    </citation>
    <scope>IDENTIFICATION</scope>
</reference>
<keyword evidence="3 7" id="KW-0813">Transport</keyword>
<feature type="transmembrane region" description="Helical" evidence="8">
    <location>
        <begin position="9"/>
        <end position="29"/>
    </location>
</feature>
<proteinExistence type="inferred from homology"/>
<dbReference type="PANTHER" id="PTHR19139">
    <property type="entry name" value="AQUAPORIN TRANSPORTER"/>
    <property type="match status" value="1"/>
</dbReference>
<dbReference type="GO" id="GO:0016324">
    <property type="term" value="C:apical plasma membrane"/>
    <property type="evidence" value="ECO:0007669"/>
    <property type="project" value="TreeGrafter"/>
</dbReference>
<dbReference type="GeneTree" id="ENSGT00940000161949"/>
<dbReference type="OMA" id="IGQNTHE"/>
<evidence type="ECO:0000256" key="8">
    <source>
        <dbReference type="SAM" id="Phobius"/>
    </source>
</evidence>
<dbReference type="AlphaFoldDB" id="A0A670HXX2"/>
<name>A0A670HXX2_PODMU</name>
<dbReference type="SUPFAM" id="SSF81338">
    <property type="entry name" value="Aquaporin-like"/>
    <property type="match status" value="1"/>
</dbReference>
<protein>
    <submittedName>
        <fullName evidence="9">Aquaporin 6</fullName>
    </submittedName>
</protein>
<feature type="transmembrane region" description="Helical" evidence="8">
    <location>
        <begin position="160"/>
        <end position="178"/>
    </location>
</feature>
<dbReference type="InterPro" id="IPR034294">
    <property type="entry name" value="Aquaporin_transptr"/>
</dbReference>
<dbReference type="Proteomes" id="UP000472272">
    <property type="component" value="Chromosome 2"/>
</dbReference>
<comment type="similarity">
    <text evidence="2 7">Belongs to the MIP/aquaporin (TC 1.A.8) family.</text>
</comment>
<keyword evidence="10" id="KW-1185">Reference proteome</keyword>
<dbReference type="PANTHER" id="PTHR19139:SF113">
    <property type="entry name" value="AQUAPORIN-6"/>
    <property type="match status" value="1"/>
</dbReference>
<feature type="transmembrane region" description="Helical" evidence="8">
    <location>
        <begin position="86"/>
        <end position="107"/>
    </location>
</feature>
<dbReference type="Pfam" id="PF00230">
    <property type="entry name" value="MIP"/>
    <property type="match status" value="1"/>
</dbReference>
<feature type="transmembrane region" description="Helical" evidence="8">
    <location>
        <begin position="201"/>
        <end position="222"/>
    </location>
</feature>
<keyword evidence="4 7" id="KW-0812">Transmembrane</keyword>
<dbReference type="InterPro" id="IPR022357">
    <property type="entry name" value="MIP_CS"/>
</dbReference>
<dbReference type="GO" id="GO:0015112">
    <property type="term" value="F:nitrate transmembrane transporter activity"/>
    <property type="evidence" value="ECO:0007669"/>
    <property type="project" value="TreeGrafter"/>
</dbReference>
<evidence type="ECO:0000256" key="7">
    <source>
        <dbReference type="RuleBase" id="RU000477"/>
    </source>
</evidence>
<reference evidence="9 10" key="1">
    <citation type="journal article" date="2019" name="Proc. Natl. Acad. Sci. U.S.A.">
        <title>Regulatory changes in pterin and carotenoid genes underlie balanced color polymorphisms in the wall lizard.</title>
        <authorList>
            <person name="Andrade P."/>
            <person name="Pinho C."/>
            <person name="Perez I de Lanuza G."/>
            <person name="Afonso S."/>
            <person name="Brejcha J."/>
            <person name="Rubin C.J."/>
            <person name="Wallerman O."/>
            <person name="Pereira P."/>
            <person name="Sabatino S.J."/>
            <person name="Bellati A."/>
            <person name="Pellitteri-Rosa D."/>
            <person name="Bosakova Z."/>
            <person name="Bunikis I."/>
            <person name="Carretero M.A."/>
            <person name="Feiner N."/>
            <person name="Marsik P."/>
            <person name="Pauperio F."/>
            <person name="Salvi D."/>
            <person name="Soler L."/>
            <person name="While G.M."/>
            <person name="Uller T."/>
            <person name="Font E."/>
            <person name="Andersson L."/>
            <person name="Carneiro M."/>
        </authorList>
    </citation>
    <scope>NUCLEOTIDE SEQUENCE</scope>
</reference>
<evidence type="ECO:0000313" key="10">
    <source>
        <dbReference type="Proteomes" id="UP000472272"/>
    </source>
</evidence>
<sequence>MWRELRMVAFYRAVFAEILATAIFVFFGLGSELNWPEKPSVLQTAITFNLAAATAVQIAWHTSGSHLNPAVTLAFLLGSRISLARAACYMLAQMVGGIVGAAVLYEVTPEDIRGTLGTSTVRLVNVSSGQAVSIELILTLQLVLSYLVSTDSSRNKGSPAIMIGVSVALGHLIGHYYTTCSMNPAKSFGRSVVVGNFTKQWIFWVGPLIGAILAFVFYSFVLHHDPKTFAERLAILRGSYDAEPSEKEKDQPTDSVSLPMSMPWKNIDGFSCF</sequence>
<dbReference type="PROSITE" id="PS00221">
    <property type="entry name" value="MIP"/>
    <property type="match status" value="1"/>
</dbReference>
<dbReference type="InterPro" id="IPR023254">
    <property type="entry name" value="Aquaporin_6"/>
</dbReference>
<feature type="transmembrane region" description="Helical" evidence="8">
    <location>
        <begin position="127"/>
        <end position="148"/>
    </location>
</feature>
<evidence type="ECO:0000256" key="2">
    <source>
        <dbReference type="ARBA" id="ARBA00006175"/>
    </source>
</evidence>
<dbReference type="CDD" id="cd00333">
    <property type="entry name" value="MIP"/>
    <property type="match status" value="1"/>
</dbReference>
<evidence type="ECO:0000313" key="9">
    <source>
        <dbReference type="Ensembl" id="ENSPMRP00000004548.1"/>
    </source>
</evidence>
<dbReference type="InterPro" id="IPR000425">
    <property type="entry name" value="MIP"/>
</dbReference>
<evidence type="ECO:0000256" key="4">
    <source>
        <dbReference type="ARBA" id="ARBA00022692"/>
    </source>
</evidence>
<keyword evidence="5 8" id="KW-1133">Transmembrane helix</keyword>
<comment type="subcellular location">
    <subcellularLocation>
        <location evidence="1">Membrane</location>
        <topology evidence="1">Multi-pass membrane protein</topology>
    </subcellularLocation>
</comment>
<accession>A0A670HXX2</accession>
<evidence type="ECO:0000256" key="3">
    <source>
        <dbReference type="ARBA" id="ARBA00022448"/>
    </source>
</evidence>
<gene>
    <name evidence="9" type="primary">AQP6</name>
</gene>
<reference evidence="9" key="2">
    <citation type="submission" date="2025-08" db="UniProtKB">
        <authorList>
            <consortium name="Ensembl"/>
        </authorList>
    </citation>
    <scope>IDENTIFICATION</scope>
</reference>
<dbReference type="PRINTS" id="PR00783">
    <property type="entry name" value="MINTRINSICP"/>
</dbReference>
<organism evidence="9 10">
    <name type="scientific">Podarcis muralis</name>
    <name type="common">Wall lizard</name>
    <name type="synonym">Lacerta muralis</name>
    <dbReference type="NCBI Taxonomy" id="64176"/>
    <lineage>
        <taxon>Eukaryota</taxon>
        <taxon>Metazoa</taxon>
        <taxon>Chordata</taxon>
        <taxon>Craniata</taxon>
        <taxon>Vertebrata</taxon>
        <taxon>Euteleostomi</taxon>
        <taxon>Lepidosauria</taxon>
        <taxon>Squamata</taxon>
        <taxon>Bifurcata</taxon>
        <taxon>Unidentata</taxon>
        <taxon>Episquamata</taxon>
        <taxon>Laterata</taxon>
        <taxon>Lacertibaenia</taxon>
        <taxon>Lacertidae</taxon>
        <taxon>Podarcis</taxon>
    </lineage>
</organism>
<dbReference type="GO" id="GO:0015250">
    <property type="term" value="F:water channel activity"/>
    <property type="evidence" value="ECO:0007669"/>
    <property type="project" value="Ensembl"/>
</dbReference>
<dbReference type="GO" id="GO:0015670">
    <property type="term" value="P:carbon dioxide transport"/>
    <property type="evidence" value="ECO:0007669"/>
    <property type="project" value="TreeGrafter"/>
</dbReference>
<dbReference type="Ensembl" id="ENSPMRT00000004848.1">
    <property type="protein sequence ID" value="ENSPMRP00000004548.1"/>
    <property type="gene ID" value="ENSPMRG00000003102.1"/>
</dbReference>
<dbReference type="Gene3D" id="1.20.1080.10">
    <property type="entry name" value="Glycerol uptake facilitator protein"/>
    <property type="match status" value="1"/>
</dbReference>